<reference evidence="2 3" key="1">
    <citation type="submission" date="2018-12" db="EMBL/GenBank/DDBJ databases">
        <authorList>
            <consortium name="Pathogen Informatics"/>
        </authorList>
    </citation>
    <scope>NUCLEOTIDE SEQUENCE [LARGE SCALE GENOMIC DNA]</scope>
    <source>
        <strain evidence="2 3">NCTC13193</strain>
    </source>
</reference>
<organism evidence="2 3">
    <name type="scientific">Serratia fonticola</name>
    <dbReference type="NCBI Taxonomy" id="47917"/>
    <lineage>
        <taxon>Bacteria</taxon>
        <taxon>Pseudomonadati</taxon>
        <taxon>Pseudomonadota</taxon>
        <taxon>Gammaproteobacteria</taxon>
        <taxon>Enterobacterales</taxon>
        <taxon>Yersiniaceae</taxon>
        <taxon>Serratia</taxon>
    </lineage>
</organism>
<evidence type="ECO:0008006" key="4">
    <source>
        <dbReference type="Google" id="ProtNLM"/>
    </source>
</evidence>
<evidence type="ECO:0000313" key="3">
    <source>
        <dbReference type="Proteomes" id="UP000270487"/>
    </source>
</evidence>
<sequence>MNKQTLGMMGVAILVSATATAAPVANLKINGDIKPPTCTVNGGDQADLIYNLGAVSPSVIPQSTTYQSLPIVINKLTVECDAATYLSFKATDAYPNEFILPPGMNRNFKANAFTMVDSSDTSKTIGGVSYRWDRVTVDGETAYISRANDAPDDNKDYAYSMYMLKNATNAWTKIQQKYVDVSALELISGKVFTADISTNRELKHGNTLTYILPRDELDKQGVDISEGIDYTSNTILTFNFGV</sequence>
<feature type="signal peptide" evidence="1">
    <location>
        <begin position="1"/>
        <end position="21"/>
    </location>
</feature>
<keyword evidence="1" id="KW-0732">Signal</keyword>
<evidence type="ECO:0000256" key="1">
    <source>
        <dbReference type="SAM" id="SignalP"/>
    </source>
</evidence>
<proteinExistence type="predicted"/>
<evidence type="ECO:0000313" key="2">
    <source>
        <dbReference type="EMBL" id="VEI74808.1"/>
    </source>
</evidence>
<name>A0A448T4G2_SERFO</name>
<accession>A0A448T4G2</accession>
<dbReference type="Proteomes" id="UP000270487">
    <property type="component" value="Chromosome"/>
</dbReference>
<protein>
    <recommendedName>
        <fullName evidence="4">DUF1120 domain-containing protein</fullName>
    </recommendedName>
</protein>
<feature type="chain" id="PRO_5019546920" description="DUF1120 domain-containing protein" evidence="1">
    <location>
        <begin position="22"/>
        <end position="242"/>
    </location>
</feature>
<dbReference type="AlphaFoldDB" id="A0A448T4G2"/>
<gene>
    <name evidence="2" type="ORF">NCTC13193_04745</name>
</gene>
<dbReference type="EMBL" id="LR134492">
    <property type="protein sequence ID" value="VEI74808.1"/>
    <property type="molecule type" value="Genomic_DNA"/>
</dbReference>